<feature type="transmembrane region" description="Helical" evidence="1">
    <location>
        <begin position="22"/>
        <end position="42"/>
    </location>
</feature>
<dbReference type="InterPro" id="IPR007890">
    <property type="entry name" value="CHASE2"/>
</dbReference>
<keyword evidence="1" id="KW-1133">Transmembrane helix</keyword>
<dbReference type="GO" id="GO:0035556">
    <property type="term" value="P:intracellular signal transduction"/>
    <property type="evidence" value="ECO:0007669"/>
    <property type="project" value="InterPro"/>
</dbReference>
<keyword evidence="4" id="KW-1185">Reference proteome</keyword>
<feature type="domain" description="Guanylate cyclase" evidence="2">
    <location>
        <begin position="438"/>
        <end position="572"/>
    </location>
</feature>
<dbReference type="Pfam" id="PF05226">
    <property type="entry name" value="CHASE2"/>
    <property type="match status" value="1"/>
</dbReference>
<evidence type="ECO:0000256" key="1">
    <source>
        <dbReference type="SAM" id="Phobius"/>
    </source>
</evidence>
<evidence type="ECO:0000313" key="3">
    <source>
        <dbReference type="EMBL" id="KMO42326.1"/>
    </source>
</evidence>
<dbReference type="Proteomes" id="UP000036449">
    <property type="component" value="Unassembled WGS sequence"/>
</dbReference>
<dbReference type="SMART" id="SM01080">
    <property type="entry name" value="CHASE2"/>
    <property type="match status" value="1"/>
</dbReference>
<dbReference type="EMBL" id="LABZ01000070">
    <property type="protein sequence ID" value="KMO42326.1"/>
    <property type="molecule type" value="Genomic_DNA"/>
</dbReference>
<evidence type="ECO:0000259" key="2">
    <source>
        <dbReference type="PROSITE" id="PS50125"/>
    </source>
</evidence>
<dbReference type="InterPro" id="IPR029787">
    <property type="entry name" value="Nucleotide_cyclase"/>
</dbReference>
<proteinExistence type="predicted"/>
<gene>
    <name evidence="3" type="ORF">VQ03_11295</name>
</gene>
<dbReference type="PANTHER" id="PTHR43081:SF20">
    <property type="entry name" value="TWO-COMPONENT RESPONSE REGULATOR"/>
    <property type="match status" value="1"/>
</dbReference>
<dbReference type="Pfam" id="PF00211">
    <property type="entry name" value="Guanylate_cyc"/>
    <property type="match status" value="1"/>
</dbReference>
<dbReference type="PATRIC" id="fig|1187852.3.peg.6167"/>
<feature type="transmembrane region" description="Helical" evidence="1">
    <location>
        <begin position="325"/>
        <end position="342"/>
    </location>
</feature>
<reference evidence="3 4" key="1">
    <citation type="submission" date="2015-03" db="EMBL/GenBank/DDBJ databases">
        <title>Genome sequencing of Methylobacterium tarhaniae DSM 25844.</title>
        <authorList>
            <person name="Chaudhry V."/>
            <person name="Patil P.B."/>
        </authorList>
    </citation>
    <scope>NUCLEOTIDE SEQUENCE [LARGE SCALE GENOMIC DNA]</scope>
    <source>
        <strain evidence="3 4">DSM 25844</strain>
    </source>
</reference>
<dbReference type="Gene3D" id="3.30.70.1230">
    <property type="entry name" value="Nucleotide cyclase"/>
    <property type="match status" value="1"/>
</dbReference>
<name>A0A0J6VSS9_9HYPH</name>
<dbReference type="SMART" id="SM00044">
    <property type="entry name" value="CYCc"/>
    <property type="match status" value="1"/>
</dbReference>
<dbReference type="PROSITE" id="PS50125">
    <property type="entry name" value="GUANYLATE_CYCLASE_2"/>
    <property type="match status" value="1"/>
</dbReference>
<dbReference type="InterPro" id="IPR001054">
    <property type="entry name" value="A/G_cyclase"/>
</dbReference>
<sequence>MRAWAGDAGGGPSRTARHDRRFALLALAVALAWSGWLSHLHLSGRATPLDRAESALTDLRLRLAGPRTPPSGIVIVAIDDETVRREGGFPVSRAMMARLIETIAAARPRALAVDVLFLEAGRQPEADRALGAALAKAPSVLAAAAVFDGGASEDGIPVAAALHRPTPVIGREAASGLVNVSEDAAGVPRHLPLVVRAGEEVAASFVLRAASLAARSDPVLGAQAVRIGAARVPLDLGRHLPLRPYGPRRTIPTVSAAGLLDGTVPAPALADRVVVVGATALGGSDTFATAFDPVMPGVELLTTGIAHLMTGGGLTRDAGVRRLDAAVSIGLAGAAALLIALAPPGPAILLVLLLLAGWLTAGAVAFACGIWWSAALPLAAAGLPALSCAAARQALDRRRAAALARSEQALRRLQPAALAERLAWDPAYLTEPVARDIPVLFIDLTGFTRQSERLGPARTRAVLKSFHDLVDETASGHGGLVVNFMGDGAMVVFGALDPDPAVAARAVAAAEALIARTAEWIAREPELAGAGRALDVRIGAHHGPVILSRLGSDTNQHITATGDTVNVASRLLAVASQAGIRLAVSGDLLAAAGLDAPGAIFDGPHATAIRGRAQSLDVWLGRGPEPSQAPEA</sequence>
<dbReference type="AlphaFoldDB" id="A0A0J6VSS9"/>
<organism evidence="3 4">
    <name type="scientific">Methylobacterium tarhaniae</name>
    <dbReference type="NCBI Taxonomy" id="1187852"/>
    <lineage>
        <taxon>Bacteria</taxon>
        <taxon>Pseudomonadati</taxon>
        <taxon>Pseudomonadota</taxon>
        <taxon>Alphaproteobacteria</taxon>
        <taxon>Hyphomicrobiales</taxon>
        <taxon>Methylobacteriaceae</taxon>
        <taxon>Methylobacterium</taxon>
    </lineage>
</organism>
<evidence type="ECO:0000313" key="4">
    <source>
        <dbReference type="Proteomes" id="UP000036449"/>
    </source>
</evidence>
<comment type="caution">
    <text evidence="3">The sequence shown here is derived from an EMBL/GenBank/DDBJ whole genome shotgun (WGS) entry which is preliminary data.</text>
</comment>
<dbReference type="GO" id="GO:0004016">
    <property type="term" value="F:adenylate cyclase activity"/>
    <property type="evidence" value="ECO:0007669"/>
    <property type="project" value="UniProtKB-ARBA"/>
</dbReference>
<feature type="transmembrane region" description="Helical" evidence="1">
    <location>
        <begin position="349"/>
        <end position="372"/>
    </location>
</feature>
<accession>A0A0J6VSS9</accession>
<dbReference type="SUPFAM" id="SSF55073">
    <property type="entry name" value="Nucleotide cyclase"/>
    <property type="match status" value="1"/>
</dbReference>
<keyword evidence="1" id="KW-0812">Transmembrane</keyword>
<dbReference type="InterPro" id="IPR050697">
    <property type="entry name" value="Adenylyl/Guanylyl_Cyclase_3/4"/>
</dbReference>
<keyword evidence="1" id="KW-0472">Membrane</keyword>
<protein>
    <submittedName>
        <fullName evidence="3">Guanylate cyclase</fullName>
    </submittedName>
</protein>
<dbReference type="PANTHER" id="PTHR43081">
    <property type="entry name" value="ADENYLATE CYCLASE, TERMINAL-DIFFERENTIATION SPECIFIC-RELATED"/>
    <property type="match status" value="1"/>
</dbReference>
<dbReference type="CDD" id="cd07302">
    <property type="entry name" value="CHD"/>
    <property type="match status" value="1"/>
</dbReference>
<dbReference type="GO" id="GO:0006171">
    <property type="term" value="P:cAMP biosynthetic process"/>
    <property type="evidence" value="ECO:0007669"/>
    <property type="project" value="TreeGrafter"/>
</dbReference>